<comment type="subcellular location">
    <subcellularLocation>
        <location evidence="1">Membrane</location>
        <topology evidence="1">Multi-pass membrane protein</topology>
    </subcellularLocation>
</comment>
<evidence type="ECO:0000313" key="10">
    <source>
        <dbReference type="EMBL" id="KAK7254309.1"/>
    </source>
</evidence>
<reference evidence="10 11" key="1">
    <citation type="submission" date="2024-03" db="EMBL/GenBank/DDBJ databases">
        <title>Aureococcus anophagefferens CCMP1851 and Kratosvirus quantuckense: Draft genome of a second virus-susceptible host strain in the model system.</title>
        <authorList>
            <person name="Chase E."/>
            <person name="Truchon A.R."/>
            <person name="Schepens W."/>
            <person name="Wilhelm S.W."/>
        </authorList>
    </citation>
    <scope>NUCLEOTIDE SEQUENCE [LARGE SCALE GENOMIC DNA]</scope>
    <source>
        <strain evidence="10 11">CCMP1851</strain>
    </source>
</reference>
<dbReference type="InterPro" id="IPR023395">
    <property type="entry name" value="MCP_dom_sf"/>
</dbReference>
<feature type="repeat" description="Solcar" evidence="8">
    <location>
        <begin position="211"/>
        <end position="298"/>
    </location>
</feature>
<sequence>MVVKQRKNLLVENVVDPASGEVLEEFRLPPWWPKRLRPPRRLARGVSNAELALAGFAAGGLTEIARVAALHPLSTVKTRSQGNFEGDDIFADLYAGAGPSIAAAAPAAATYYLVRDLAKRAVAEGPGADWDALLVAVGVAAVASAASIAVRAPADVLAARAQLSGAESSIGDALDVGRRRYPTLVATEVPYSLLRLVGVALLDAEFPPNGRGVGVASARTAVVAAVAALATTPLDVVRTRALLATASNERAPGVVGALRGIAATEGGDALFAGAAARVLYNGIVVAAVIPLRSLFYTGLRDALILDGVFEFDA</sequence>
<evidence type="ECO:0000313" key="11">
    <source>
        <dbReference type="Proteomes" id="UP001363151"/>
    </source>
</evidence>
<keyword evidence="7 8" id="KW-0472">Membrane</keyword>
<organism evidence="10 11">
    <name type="scientific">Aureococcus anophagefferens</name>
    <name type="common">Harmful bloom alga</name>
    <dbReference type="NCBI Taxonomy" id="44056"/>
    <lineage>
        <taxon>Eukaryota</taxon>
        <taxon>Sar</taxon>
        <taxon>Stramenopiles</taxon>
        <taxon>Ochrophyta</taxon>
        <taxon>Pelagophyceae</taxon>
        <taxon>Pelagomonadales</taxon>
        <taxon>Pelagomonadaceae</taxon>
        <taxon>Aureococcus</taxon>
    </lineage>
</organism>
<keyword evidence="5" id="KW-0677">Repeat</keyword>
<keyword evidence="4 8" id="KW-0812">Transmembrane</keyword>
<keyword evidence="6" id="KW-1133">Transmembrane helix</keyword>
<keyword evidence="3 9" id="KW-0813">Transport</keyword>
<dbReference type="Pfam" id="PF00153">
    <property type="entry name" value="Mito_carr"/>
    <property type="match status" value="1"/>
</dbReference>
<evidence type="ECO:0000256" key="3">
    <source>
        <dbReference type="ARBA" id="ARBA00022448"/>
    </source>
</evidence>
<name>A0ABR1GE80_AURAN</name>
<dbReference type="InterPro" id="IPR018108">
    <property type="entry name" value="MCP_transmembrane"/>
</dbReference>
<evidence type="ECO:0000256" key="9">
    <source>
        <dbReference type="RuleBase" id="RU000488"/>
    </source>
</evidence>
<dbReference type="Gene3D" id="1.50.40.10">
    <property type="entry name" value="Mitochondrial carrier domain"/>
    <property type="match status" value="2"/>
</dbReference>
<proteinExistence type="inferred from homology"/>
<keyword evidence="11" id="KW-1185">Reference proteome</keyword>
<dbReference type="PANTHER" id="PTHR45667">
    <property type="entry name" value="S-ADENOSYLMETHIONINE MITOCHONDRIAL CARRIER PROTEIN"/>
    <property type="match status" value="1"/>
</dbReference>
<dbReference type="EMBL" id="JBBJCI010000031">
    <property type="protein sequence ID" value="KAK7254309.1"/>
    <property type="molecule type" value="Genomic_DNA"/>
</dbReference>
<evidence type="ECO:0000256" key="8">
    <source>
        <dbReference type="PROSITE-ProRule" id="PRU00282"/>
    </source>
</evidence>
<dbReference type="SUPFAM" id="SSF103506">
    <property type="entry name" value="Mitochondrial carrier"/>
    <property type="match status" value="1"/>
</dbReference>
<evidence type="ECO:0000256" key="6">
    <source>
        <dbReference type="ARBA" id="ARBA00022989"/>
    </source>
</evidence>
<evidence type="ECO:0000256" key="7">
    <source>
        <dbReference type="ARBA" id="ARBA00023136"/>
    </source>
</evidence>
<comment type="caution">
    <text evidence="10">The sequence shown here is derived from an EMBL/GenBank/DDBJ whole genome shotgun (WGS) entry which is preliminary data.</text>
</comment>
<protein>
    <submittedName>
        <fullName evidence="10">S-adenosyl-L-methionine transmembrane transporter</fullName>
    </submittedName>
</protein>
<dbReference type="Proteomes" id="UP001363151">
    <property type="component" value="Unassembled WGS sequence"/>
</dbReference>
<evidence type="ECO:0000256" key="5">
    <source>
        <dbReference type="ARBA" id="ARBA00022737"/>
    </source>
</evidence>
<dbReference type="PROSITE" id="PS50920">
    <property type="entry name" value="SOLCAR"/>
    <property type="match status" value="1"/>
</dbReference>
<evidence type="ECO:0000256" key="1">
    <source>
        <dbReference type="ARBA" id="ARBA00004141"/>
    </source>
</evidence>
<comment type="similarity">
    <text evidence="2 9">Belongs to the mitochondrial carrier (TC 2.A.29) family.</text>
</comment>
<accession>A0ABR1GE80</accession>
<evidence type="ECO:0000256" key="2">
    <source>
        <dbReference type="ARBA" id="ARBA00006375"/>
    </source>
</evidence>
<evidence type="ECO:0000256" key="4">
    <source>
        <dbReference type="ARBA" id="ARBA00022692"/>
    </source>
</evidence>
<gene>
    <name evidence="10" type="ORF">SO694_00009355</name>
</gene>